<feature type="compositionally biased region" description="Gly residues" evidence="2">
    <location>
        <begin position="161"/>
        <end position="176"/>
    </location>
</feature>
<feature type="compositionally biased region" description="Low complexity" evidence="2">
    <location>
        <begin position="1"/>
        <end position="19"/>
    </location>
</feature>
<feature type="compositionally biased region" description="Low complexity" evidence="2">
    <location>
        <begin position="53"/>
        <end position="125"/>
    </location>
</feature>
<gene>
    <name evidence="4" type="ORF">LEUCIP111803_02019</name>
</gene>
<dbReference type="Proteomes" id="UP000693892">
    <property type="component" value="Unassembled WGS sequence"/>
</dbReference>
<feature type="region of interest" description="Disordered" evidence="2">
    <location>
        <begin position="1"/>
        <end position="205"/>
    </location>
</feature>
<evidence type="ECO:0000259" key="3">
    <source>
        <dbReference type="PROSITE" id="PS50975"/>
    </source>
</evidence>
<protein>
    <recommendedName>
        <fullName evidence="3">ATP-grasp domain-containing protein</fullName>
    </recommendedName>
</protein>
<sequence>MARTTASKSTPAAAETAAKPAKKKAAAKSGAGAARSAAAKTTRPAAKAEKSAAAKPATAKSATAKSAGTRAARSTAKPTRSTKAATRTATKTAAKSAATGSKATSTRAKETATAAEARTEAAAETMPESVPESATEVAKPAASKSQSTAKGGAAKPPSTAKGGGIKGGGIKGGGFTGATPDGDATAERILRRRPRKGPKTGPITIGRSKFTKLKNISEIRHYLRTSEAPVFFVGATAFNLLGLDRWVRGFSYITYYDSWDGTHPRVFTPVHKPHTDFESGEEINNWLLRNHEVRAHIEQRTPPGMRPQIVMVFFDEETERICEELDYELILPSHALRERLDSKIVTTQIADSVGVPSVPNILTTVEDWDDLVQETEAAGLGQDLVIQTAYGDSGKTTYFVTSEAEFAAIADEVSGVEIKVMKRINNRPIAIEAVLTRHGTVVGPCMTEITGHRELTPYRGGWAGNEMFPTVLDDASRHAAVQLVRTLGDRLGKEGYRGFFEVDVLLDTDTGDVYLGELNPRISGASAITNVTAGAYADVPLFAFHLLEYSGIDFEIDIDEINQRWEELASEDEWSHMVIKHTANTVERIEAAPRTGRYVIGHDGALVYSNPNLDWHSLRTDSEIYFLRIYNAGDYRWKGSDLGILLTKAHLEAEHGGLTLHAKYLVDAIRSMYLTTVLENGEEPAKAAPAKG</sequence>
<name>A0A916JYX4_9MICO</name>
<dbReference type="InterPro" id="IPR011761">
    <property type="entry name" value="ATP-grasp"/>
</dbReference>
<feature type="domain" description="ATP-grasp" evidence="3">
    <location>
        <begin position="347"/>
        <end position="548"/>
    </location>
</feature>
<keyword evidence="5" id="KW-1185">Reference proteome</keyword>
<dbReference type="GO" id="GO:0005524">
    <property type="term" value="F:ATP binding"/>
    <property type="evidence" value="ECO:0007669"/>
    <property type="project" value="UniProtKB-UniRule"/>
</dbReference>
<evidence type="ECO:0000313" key="4">
    <source>
        <dbReference type="EMBL" id="CAG7616737.1"/>
    </source>
</evidence>
<comment type="caution">
    <text evidence="4">The sequence shown here is derived from an EMBL/GenBank/DDBJ whole genome shotgun (WGS) entry which is preliminary data.</text>
</comment>
<dbReference type="AlphaFoldDB" id="A0A916JYX4"/>
<keyword evidence="1" id="KW-0067">ATP-binding</keyword>
<dbReference type="RefSeq" id="WP_218115955.1">
    <property type="nucleotide sequence ID" value="NZ_CAJVAP010000025.1"/>
</dbReference>
<organism evidence="4 5">
    <name type="scientific">Leucobacter soli</name>
    <dbReference type="NCBI Taxonomy" id="2812850"/>
    <lineage>
        <taxon>Bacteria</taxon>
        <taxon>Bacillati</taxon>
        <taxon>Actinomycetota</taxon>
        <taxon>Actinomycetes</taxon>
        <taxon>Micrococcales</taxon>
        <taxon>Microbacteriaceae</taxon>
        <taxon>Leucobacter</taxon>
    </lineage>
</organism>
<dbReference type="InterPro" id="IPR005479">
    <property type="entry name" value="CPAse_ATP-bd"/>
</dbReference>
<dbReference type="GO" id="GO:0046872">
    <property type="term" value="F:metal ion binding"/>
    <property type="evidence" value="ECO:0007669"/>
    <property type="project" value="InterPro"/>
</dbReference>
<accession>A0A916JYX4</accession>
<feature type="compositionally biased region" description="Low complexity" evidence="2">
    <location>
        <begin position="27"/>
        <end position="45"/>
    </location>
</feature>
<proteinExistence type="predicted"/>
<evidence type="ECO:0000313" key="5">
    <source>
        <dbReference type="Proteomes" id="UP000693892"/>
    </source>
</evidence>
<keyword evidence="1" id="KW-0547">Nucleotide-binding</keyword>
<evidence type="ECO:0000256" key="2">
    <source>
        <dbReference type="SAM" id="MobiDB-lite"/>
    </source>
</evidence>
<dbReference type="PROSITE" id="PS50975">
    <property type="entry name" value="ATP_GRASP"/>
    <property type="match status" value="1"/>
</dbReference>
<evidence type="ECO:0000256" key="1">
    <source>
        <dbReference type="PROSITE-ProRule" id="PRU00409"/>
    </source>
</evidence>
<dbReference type="Pfam" id="PF02786">
    <property type="entry name" value="CPSase_L_D2"/>
    <property type="match status" value="1"/>
</dbReference>
<dbReference type="EMBL" id="CAJVAP010000025">
    <property type="protein sequence ID" value="CAG7616737.1"/>
    <property type="molecule type" value="Genomic_DNA"/>
</dbReference>
<reference evidence="4" key="1">
    <citation type="submission" date="2021-06" db="EMBL/GenBank/DDBJ databases">
        <authorList>
            <person name="Criscuolo A."/>
        </authorList>
    </citation>
    <scope>NUCLEOTIDE SEQUENCE</scope>
    <source>
        <strain evidence="4">CIP111803</strain>
    </source>
</reference>